<reference evidence="3 4" key="1">
    <citation type="journal article" date="2013" name="Genome Announc.">
        <title>Draft Genome Sequence of a Hexachlorocyclohexane-Degrading Bacterium, Sphingobium baderi Strain LL03T.</title>
        <authorList>
            <person name="Kaur J."/>
            <person name="Verma H."/>
            <person name="Tripathi C."/>
            <person name="Khurana J.P."/>
            <person name="Lal R."/>
        </authorList>
    </citation>
    <scope>NUCLEOTIDE SEQUENCE [LARGE SCALE GENOMIC DNA]</scope>
    <source>
        <strain evidence="3 4">LL03</strain>
    </source>
</reference>
<keyword evidence="2" id="KW-1133">Transmembrane helix</keyword>
<evidence type="ECO:0000256" key="2">
    <source>
        <dbReference type="SAM" id="Phobius"/>
    </source>
</evidence>
<gene>
    <name evidence="3" type="ORF">L485_05155</name>
</gene>
<feature type="region of interest" description="Disordered" evidence="1">
    <location>
        <begin position="89"/>
        <end position="110"/>
    </location>
</feature>
<evidence type="ECO:0000313" key="4">
    <source>
        <dbReference type="Proteomes" id="UP000015524"/>
    </source>
</evidence>
<dbReference type="Gene3D" id="1.20.1640.10">
    <property type="entry name" value="Multidrug efflux transporter AcrB transmembrane domain"/>
    <property type="match status" value="1"/>
</dbReference>
<accession>T0GTQ6</accession>
<dbReference type="SUPFAM" id="SSF82866">
    <property type="entry name" value="Multidrug efflux transporter AcrB transmembrane domain"/>
    <property type="match status" value="1"/>
</dbReference>
<dbReference type="PATRIC" id="fig|1114964.3.peg.996"/>
<protein>
    <submittedName>
        <fullName evidence="3">Uncharacterized protein</fullName>
    </submittedName>
</protein>
<dbReference type="AlphaFoldDB" id="T0GTQ6"/>
<keyword evidence="2" id="KW-0472">Membrane</keyword>
<keyword evidence="2" id="KW-0812">Transmembrane</keyword>
<evidence type="ECO:0000313" key="3">
    <source>
        <dbReference type="EMBL" id="EQB04077.1"/>
    </source>
</evidence>
<feature type="transmembrane region" description="Helical" evidence="2">
    <location>
        <begin position="26"/>
        <end position="47"/>
    </location>
</feature>
<dbReference type="EMBL" id="ATIB01000036">
    <property type="protein sequence ID" value="EQB04077.1"/>
    <property type="molecule type" value="Genomic_DNA"/>
</dbReference>
<name>T0GTQ6_9SPHN</name>
<comment type="caution">
    <text evidence="3">The sequence shown here is derived from an EMBL/GenBank/DDBJ whole genome shotgun (WGS) entry which is preliminary data.</text>
</comment>
<keyword evidence="4" id="KW-1185">Reference proteome</keyword>
<feature type="compositionally biased region" description="Polar residues" evidence="1">
    <location>
        <begin position="98"/>
        <end position="110"/>
    </location>
</feature>
<proteinExistence type="predicted"/>
<evidence type="ECO:0000256" key="1">
    <source>
        <dbReference type="SAM" id="MobiDB-lite"/>
    </source>
</evidence>
<sequence>MRDGGPRRSVYGGTLPFALTREIWTLYLLGFNQSVASGVGFIATAGVSADFSGAGSEVMSRIAASMIGGMLTSPLLSMFVLSAAYSVASQAATRRPSSEITPASQQRRSS</sequence>
<organism evidence="3 4">
    <name type="scientific">Sphingobium baderi LL03</name>
    <dbReference type="NCBI Taxonomy" id="1114964"/>
    <lineage>
        <taxon>Bacteria</taxon>
        <taxon>Pseudomonadati</taxon>
        <taxon>Pseudomonadota</taxon>
        <taxon>Alphaproteobacteria</taxon>
        <taxon>Sphingomonadales</taxon>
        <taxon>Sphingomonadaceae</taxon>
        <taxon>Sphingobium</taxon>
    </lineage>
</organism>
<feature type="transmembrane region" description="Helical" evidence="2">
    <location>
        <begin position="67"/>
        <end position="88"/>
    </location>
</feature>
<dbReference type="Proteomes" id="UP000015524">
    <property type="component" value="Unassembled WGS sequence"/>
</dbReference>
<dbReference type="eggNOG" id="COG3696">
    <property type="taxonomic scope" value="Bacteria"/>
</dbReference>